<proteinExistence type="predicted"/>
<comment type="caution">
    <text evidence="2">The sequence shown here is derived from an EMBL/GenBank/DDBJ whole genome shotgun (WGS) entry which is preliminary data.</text>
</comment>
<accession>A0A2U1SWN7</accession>
<dbReference type="Gene3D" id="3.40.50.11090">
    <property type="match status" value="1"/>
</dbReference>
<sequence>MSMVKSTDAVRVDWTRPPEHLLFPQSASEGPLTIAWVMSPPSPNSGGHQNLFRFIDYAEKAGHRCQIYFYTNTSIVVNPIDMKAMLKASSGFPDLQASMSMYTSAKGVDSSVDAIFATSWETAYPVFLDNSRARRFYFVQDFEPAFYPVGSESMLAENTYRFGFHGLTAGGWLSEKLSSEYGMPTDHYDFAVDRDRYSVVNTGARSEVFFYARPSTPRRGFELGVLALQEFATRRPDVTINMAGEDVSAFDLPFEFRNLAGMDVSMLNDVYNRCAAGLVISATNMSLLPLELMASGVTPVVNDAPNNRLVSDNPFIEYVPASAGAIADRLVEVLERHDAQERSVAMSRSLDGLSWDDSGRQFVSAFERAMRG</sequence>
<dbReference type="Proteomes" id="UP000244978">
    <property type="component" value="Unassembled WGS sequence"/>
</dbReference>
<evidence type="ECO:0000313" key="3">
    <source>
        <dbReference type="Proteomes" id="UP000244978"/>
    </source>
</evidence>
<dbReference type="RefSeq" id="WP_108998317.1">
    <property type="nucleotide sequence ID" value="NZ_QEEX01000002.1"/>
</dbReference>
<dbReference type="AlphaFoldDB" id="A0A2U1SWN7"/>
<dbReference type="InterPro" id="IPR055050">
    <property type="entry name" value="WsaF_C"/>
</dbReference>
<dbReference type="Gene3D" id="3.40.50.2000">
    <property type="entry name" value="Glycogen Phosphorylase B"/>
    <property type="match status" value="1"/>
</dbReference>
<dbReference type="GO" id="GO:0030247">
    <property type="term" value="F:polysaccharide binding"/>
    <property type="evidence" value="ECO:0007669"/>
    <property type="project" value="InterPro"/>
</dbReference>
<gene>
    <name evidence="2" type="ORF">DF220_11680</name>
</gene>
<keyword evidence="2" id="KW-0808">Transferase</keyword>
<evidence type="ECO:0000313" key="2">
    <source>
        <dbReference type="EMBL" id="PWB96047.1"/>
    </source>
</evidence>
<dbReference type="Pfam" id="PF22772">
    <property type="entry name" value="WsaF_C"/>
    <property type="match status" value="1"/>
</dbReference>
<feature type="domain" description="WsaF C-terminal" evidence="1">
    <location>
        <begin position="207"/>
        <end position="330"/>
    </location>
</feature>
<reference evidence="3" key="1">
    <citation type="submission" date="2018-04" db="EMBL/GenBank/DDBJ databases">
        <authorList>
            <person name="Liu S."/>
            <person name="Wang Z."/>
            <person name="Li J."/>
        </authorList>
    </citation>
    <scope>NUCLEOTIDE SEQUENCE [LARGE SCALE GENOMIC DNA]</scope>
    <source>
        <strain evidence="3">S1194</strain>
    </source>
</reference>
<keyword evidence="3" id="KW-1185">Reference proteome</keyword>
<protein>
    <submittedName>
        <fullName evidence="2">Glycosyl transferase</fullName>
    </submittedName>
</protein>
<organism evidence="2 3">
    <name type="scientific">Homoserinimonas hongtaonis</name>
    <dbReference type="NCBI Taxonomy" id="2079791"/>
    <lineage>
        <taxon>Bacteria</taxon>
        <taxon>Bacillati</taxon>
        <taxon>Actinomycetota</taxon>
        <taxon>Actinomycetes</taxon>
        <taxon>Micrococcales</taxon>
        <taxon>Microbacteriaceae</taxon>
        <taxon>Homoserinimonas</taxon>
    </lineage>
</organism>
<dbReference type="SUPFAM" id="SSF53756">
    <property type="entry name" value="UDP-Glycosyltransferase/glycogen phosphorylase"/>
    <property type="match status" value="1"/>
</dbReference>
<dbReference type="EMBL" id="QEEX01000002">
    <property type="protein sequence ID" value="PWB96047.1"/>
    <property type="molecule type" value="Genomic_DNA"/>
</dbReference>
<evidence type="ECO:0000259" key="1">
    <source>
        <dbReference type="Pfam" id="PF22772"/>
    </source>
</evidence>
<name>A0A2U1SWN7_9MICO</name>
<dbReference type="GO" id="GO:0016740">
    <property type="term" value="F:transferase activity"/>
    <property type="evidence" value="ECO:0007669"/>
    <property type="project" value="UniProtKB-KW"/>
</dbReference>